<dbReference type="PANTHER" id="PTHR43179:SF7">
    <property type="entry name" value="RHAMNOSYLTRANSFERASE WBBL"/>
    <property type="match status" value="1"/>
</dbReference>
<dbReference type="AlphaFoldDB" id="A0A5B8HQB5"/>
<dbReference type="InterPro" id="IPR001173">
    <property type="entry name" value="Glyco_trans_2-like"/>
</dbReference>
<gene>
    <name evidence="4" type="ORF">Dpoa569_0003260</name>
</gene>
<evidence type="ECO:0000313" key="5">
    <source>
        <dbReference type="Proteomes" id="UP000320591"/>
    </source>
</evidence>
<accession>A0A5B8HQB5</accession>
<dbReference type="Pfam" id="PF00535">
    <property type="entry name" value="Glycos_transf_2"/>
    <property type="match status" value="1"/>
</dbReference>
<dbReference type="InterPro" id="IPR029044">
    <property type="entry name" value="Nucleotide-diphossugar_trans"/>
</dbReference>
<feature type="domain" description="Galactosyltransferase C-terminal" evidence="3">
    <location>
        <begin position="177"/>
        <end position="225"/>
    </location>
</feature>
<dbReference type="SUPFAM" id="SSF53448">
    <property type="entry name" value="Nucleotide-diphospho-sugar transferases"/>
    <property type="match status" value="1"/>
</dbReference>
<name>A0A5B8HQB5_9GAMM</name>
<dbReference type="OrthoDB" id="9771846at2"/>
<dbReference type="Proteomes" id="UP000320591">
    <property type="component" value="Chromosome"/>
</dbReference>
<dbReference type="KEGG" id="dic:Dpoa569_0003260"/>
<organism evidence="4 5">
    <name type="scientific">Dickeya poaceiphila</name>
    <dbReference type="NCBI Taxonomy" id="568768"/>
    <lineage>
        <taxon>Bacteria</taxon>
        <taxon>Pseudomonadati</taxon>
        <taxon>Pseudomonadota</taxon>
        <taxon>Gammaproteobacteria</taxon>
        <taxon>Enterobacterales</taxon>
        <taxon>Pectobacteriaceae</taxon>
        <taxon>Dickeya</taxon>
    </lineage>
</organism>
<dbReference type="STRING" id="568768.GCA_000406125_00696"/>
<sequence>MSDRINVSIILVSYNTCNLTIETIKSIYARTRDISYEIILVDNNSTDDTVLKVRSLFPSVLCIENKDNKGFGAANNIGASIARGNYLFLLNTDTVLLVNAVKILSDYLDCPENSDVVAVGGNLYDINGNPTSSYSRLFPGVCCEINGLLFNLFHQFKFFNYFFNYTSSPIKFRGSISGADSMIRKEWFDKVKGFDEDFFLYYEETDLFYRLVRNGFFVSSIPEAKIIHLEGGSESVREITLERSFKSKFIYLSKHSTKIKANIIHRLYQLTCTVRILIFCFVKKEAKKSYWSILKRIENEVYLTMRNKNGKRKN</sequence>
<keyword evidence="1 4" id="KW-0808">Transferase</keyword>
<evidence type="ECO:0000256" key="1">
    <source>
        <dbReference type="ARBA" id="ARBA00022679"/>
    </source>
</evidence>
<dbReference type="Gene3D" id="3.90.550.10">
    <property type="entry name" value="Spore Coat Polysaccharide Biosynthesis Protein SpsA, Chain A"/>
    <property type="match status" value="1"/>
</dbReference>
<protein>
    <submittedName>
        <fullName evidence="4">Glycosyltransferase family 2 protein</fullName>
    </submittedName>
</protein>
<reference evidence="4 5" key="1">
    <citation type="journal article" date="2019" name="Environ. Microbiol.">
        <title>The phytopathogenic nature of Dickeya aquatica 174/2 and the dynamic early evolution of Dickeya pathogenicity.</title>
        <authorList>
            <person name="Duprey A."/>
            <person name="Taib N."/>
            <person name="Leonard S."/>
            <person name="Garin T."/>
            <person name="Flandrois J.P."/>
            <person name="Nasser W."/>
            <person name="Brochier-Armanet C."/>
            <person name="Reverchon S."/>
        </authorList>
    </citation>
    <scope>NUCLEOTIDE SEQUENCE [LARGE SCALE GENOMIC DNA]</scope>
    <source>
        <strain evidence="4 5">NCPPB 569</strain>
    </source>
</reference>
<proteinExistence type="predicted"/>
<dbReference type="GO" id="GO:0016740">
    <property type="term" value="F:transferase activity"/>
    <property type="evidence" value="ECO:0007669"/>
    <property type="project" value="UniProtKB-KW"/>
</dbReference>
<evidence type="ECO:0000313" key="4">
    <source>
        <dbReference type="EMBL" id="QDX31265.1"/>
    </source>
</evidence>
<keyword evidence="5" id="KW-1185">Reference proteome</keyword>
<evidence type="ECO:0000259" key="3">
    <source>
        <dbReference type="Pfam" id="PF02709"/>
    </source>
</evidence>
<dbReference type="Pfam" id="PF02709">
    <property type="entry name" value="Glyco_transf_7C"/>
    <property type="match status" value="1"/>
</dbReference>
<dbReference type="PANTHER" id="PTHR43179">
    <property type="entry name" value="RHAMNOSYLTRANSFERASE WBBL"/>
    <property type="match status" value="1"/>
</dbReference>
<dbReference type="EMBL" id="CP042220">
    <property type="protein sequence ID" value="QDX31265.1"/>
    <property type="molecule type" value="Genomic_DNA"/>
</dbReference>
<dbReference type="InterPro" id="IPR027791">
    <property type="entry name" value="Galactosyl_T_C"/>
</dbReference>
<dbReference type="CDD" id="cd04186">
    <property type="entry name" value="GT_2_like_c"/>
    <property type="match status" value="1"/>
</dbReference>
<feature type="domain" description="Glycosyltransferase 2-like" evidence="2">
    <location>
        <begin position="8"/>
        <end position="151"/>
    </location>
</feature>
<dbReference type="RefSeq" id="WP_050569389.1">
    <property type="nucleotide sequence ID" value="NZ_CM001975.1"/>
</dbReference>
<evidence type="ECO:0000259" key="2">
    <source>
        <dbReference type="Pfam" id="PF00535"/>
    </source>
</evidence>